<keyword evidence="4 9" id="KW-0812">Transmembrane</keyword>
<feature type="transmembrane region" description="Helical" evidence="9">
    <location>
        <begin position="80"/>
        <end position="98"/>
    </location>
</feature>
<dbReference type="Proteomes" id="UP000182544">
    <property type="component" value="Unassembled WGS sequence"/>
</dbReference>
<dbReference type="NCBIfam" id="TIGR00220">
    <property type="entry name" value="mscL"/>
    <property type="match status" value="1"/>
</dbReference>
<evidence type="ECO:0000256" key="6">
    <source>
        <dbReference type="ARBA" id="ARBA00023065"/>
    </source>
</evidence>
<reference evidence="10 11" key="1">
    <citation type="submission" date="2016-10" db="EMBL/GenBank/DDBJ databases">
        <authorList>
            <person name="de Groot N.N."/>
        </authorList>
    </citation>
    <scope>NUCLEOTIDE SEQUENCE [LARGE SCALE GENOMIC DNA]</scope>
    <source>
        <strain evidence="10 11">DSM 18180</strain>
    </source>
</reference>
<keyword evidence="11" id="KW-1185">Reference proteome</keyword>
<keyword evidence="8 9" id="KW-0407">Ion channel</keyword>
<comment type="function">
    <text evidence="9">Channel that opens in response to stretch forces in the membrane lipid bilayer. May participate in the regulation of osmotic pressure changes within the cell.</text>
</comment>
<evidence type="ECO:0000256" key="4">
    <source>
        <dbReference type="ARBA" id="ARBA00022692"/>
    </source>
</evidence>
<dbReference type="OrthoDB" id="9810350at2"/>
<dbReference type="STRING" id="369401.SAMN05428642_101856"/>
<dbReference type="Gene3D" id="1.10.1200.120">
    <property type="entry name" value="Large-conductance mechanosensitive channel, MscL, domain 1"/>
    <property type="match status" value="1"/>
</dbReference>
<comment type="similarity">
    <text evidence="9">Belongs to the MscL family.</text>
</comment>
<dbReference type="SUPFAM" id="SSF81330">
    <property type="entry name" value="Gated mechanosensitive channel"/>
    <property type="match status" value="1"/>
</dbReference>
<evidence type="ECO:0000256" key="5">
    <source>
        <dbReference type="ARBA" id="ARBA00022989"/>
    </source>
</evidence>
<dbReference type="GO" id="GO:0008381">
    <property type="term" value="F:mechanosensitive monoatomic ion channel activity"/>
    <property type="evidence" value="ECO:0007669"/>
    <property type="project" value="UniProtKB-UniRule"/>
</dbReference>
<evidence type="ECO:0000256" key="3">
    <source>
        <dbReference type="ARBA" id="ARBA00022475"/>
    </source>
</evidence>
<dbReference type="PRINTS" id="PR01264">
    <property type="entry name" value="MECHCHANNEL"/>
</dbReference>
<comment type="subunit">
    <text evidence="9">Homopentamer.</text>
</comment>
<evidence type="ECO:0000256" key="2">
    <source>
        <dbReference type="ARBA" id="ARBA00022448"/>
    </source>
</evidence>
<dbReference type="InterPro" id="IPR037673">
    <property type="entry name" value="MSC/AndL"/>
</dbReference>
<keyword evidence="6 9" id="KW-0406">Ion transport</keyword>
<name>A0A1K2IDG7_9FLAO</name>
<comment type="subcellular location">
    <subcellularLocation>
        <location evidence="9">Cell membrane</location>
        <topology evidence="9">Multi-pass membrane protein</topology>
    </subcellularLocation>
    <subcellularLocation>
        <location evidence="1">Membrane</location>
        <topology evidence="1">Multi-pass membrane protein</topology>
    </subcellularLocation>
</comment>
<keyword evidence="7 9" id="KW-0472">Membrane</keyword>
<keyword evidence="2 9" id="KW-0813">Transport</keyword>
<evidence type="ECO:0000256" key="8">
    <source>
        <dbReference type="ARBA" id="ARBA00023303"/>
    </source>
</evidence>
<accession>A0A1K2IDG7</accession>
<dbReference type="PANTHER" id="PTHR30266">
    <property type="entry name" value="MECHANOSENSITIVE CHANNEL MSCL"/>
    <property type="match status" value="1"/>
</dbReference>
<evidence type="ECO:0000313" key="11">
    <source>
        <dbReference type="Proteomes" id="UP000182544"/>
    </source>
</evidence>
<dbReference type="Pfam" id="PF01741">
    <property type="entry name" value="MscL"/>
    <property type="match status" value="1"/>
</dbReference>
<evidence type="ECO:0000256" key="1">
    <source>
        <dbReference type="ARBA" id="ARBA00004141"/>
    </source>
</evidence>
<dbReference type="GO" id="GO:0005886">
    <property type="term" value="C:plasma membrane"/>
    <property type="evidence" value="ECO:0007669"/>
    <property type="project" value="UniProtKB-SubCell"/>
</dbReference>
<evidence type="ECO:0000256" key="9">
    <source>
        <dbReference type="HAMAP-Rule" id="MF_00115"/>
    </source>
</evidence>
<gene>
    <name evidence="9" type="primary">mscL</name>
    <name evidence="10" type="ORF">SAMN05428642_101856</name>
</gene>
<evidence type="ECO:0000256" key="7">
    <source>
        <dbReference type="ARBA" id="ARBA00023136"/>
    </source>
</evidence>
<dbReference type="InterPro" id="IPR001185">
    <property type="entry name" value="MS_channel"/>
</dbReference>
<dbReference type="PANTHER" id="PTHR30266:SF2">
    <property type="entry name" value="LARGE-CONDUCTANCE MECHANOSENSITIVE CHANNEL"/>
    <property type="match status" value="1"/>
</dbReference>
<sequence>MLKEFKEFAMKGNLVDIAVAFVMGAAFNKVVSSFTGGIVSPLIGLIFKSDFKEQKWIITEGALNDAGEKVGEVAVLWGDFLTNIIDFIIVALVMFMVIKGVNSMKKKEEPAPAAPAGPSQEDLLAEIRDLLKK</sequence>
<keyword evidence="3 9" id="KW-1003">Cell membrane</keyword>
<feature type="transmembrane region" description="Helical" evidence="9">
    <location>
        <begin position="12"/>
        <end position="31"/>
    </location>
</feature>
<organism evidence="10 11">
    <name type="scientific">Flaviramulus basaltis</name>
    <dbReference type="NCBI Taxonomy" id="369401"/>
    <lineage>
        <taxon>Bacteria</taxon>
        <taxon>Pseudomonadati</taxon>
        <taxon>Bacteroidota</taxon>
        <taxon>Flavobacteriia</taxon>
        <taxon>Flavobacteriales</taxon>
        <taxon>Flavobacteriaceae</taxon>
        <taxon>Flaviramulus</taxon>
    </lineage>
</organism>
<proteinExistence type="inferred from homology"/>
<dbReference type="HAMAP" id="MF_00115">
    <property type="entry name" value="MscL"/>
    <property type="match status" value="1"/>
</dbReference>
<dbReference type="InterPro" id="IPR036019">
    <property type="entry name" value="MscL_channel"/>
</dbReference>
<protein>
    <recommendedName>
        <fullName evidence="9">Large-conductance mechanosensitive channel</fullName>
    </recommendedName>
</protein>
<dbReference type="AlphaFoldDB" id="A0A1K2IDG7"/>
<evidence type="ECO:0000313" key="10">
    <source>
        <dbReference type="EMBL" id="SFZ90302.1"/>
    </source>
</evidence>
<dbReference type="EMBL" id="FPKV01000001">
    <property type="protein sequence ID" value="SFZ90302.1"/>
    <property type="molecule type" value="Genomic_DNA"/>
</dbReference>
<dbReference type="RefSeq" id="WP_072400490.1">
    <property type="nucleotide sequence ID" value="NZ_FPKV01000001.1"/>
</dbReference>
<keyword evidence="5 9" id="KW-1133">Transmembrane helix</keyword>